<dbReference type="RefSeq" id="WP_272086183.1">
    <property type="nucleotide sequence ID" value="NZ_JAQNDL010000001.1"/>
</dbReference>
<name>A0ABT5DVN5_9BACT</name>
<dbReference type="Proteomes" id="UP001221686">
    <property type="component" value="Unassembled WGS sequence"/>
</dbReference>
<feature type="region of interest" description="Disordered" evidence="1">
    <location>
        <begin position="1"/>
        <end position="76"/>
    </location>
</feature>
<evidence type="ECO:0000313" key="3">
    <source>
        <dbReference type="Proteomes" id="UP001221686"/>
    </source>
</evidence>
<proteinExistence type="predicted"/>
<comment type="caution">
    <text evidence="2">The sequence shown here is derived from an EMBL/GenBank/DDBJ whole genome shotgun (WGS) entry which is preliminary data.</text>
</comment>
<sequence>MLRSSYAELRRGARRAARQGRWSLKFARRPGPRDPADMGPDLERRQGRRDRRDSSRPAIAPGVERRTAEGCRRSLPEPRWRQWPSMLAAAALGVVAAVALQGLQADASEVEPARANEVSAELPPIVVTKAPPISLSEAQALRDEAAALTPAGVAFDESAHATWLPRIGHLEAAVADPGLSPEVREELMATLAALSDVGLGGRRP</sequence>
<protein>
    <recommendedName>
        <fullName evidence="4">Anti-sigma factor</fullName>
    </recommendedName>
</protein>
<reference evidence="2 3" key="1">
    <citation type="submission" date="2022-11" db="EMBL/GenBank/DDBJ databases">
        <title>Minimal conservation of predation-associated metabolite biosynthetic gene clusters underscores biosynthetic potential of Myxococcota including descriptions for ten novel species: Archangium lansinium sp. nov., Myxococcus landrumus sp. nov., Nannocystis bai.</title>
        <authorList>
            <person name="Ahearne A."/>
            <person name="Stevens C."/>
            <person name="Dowd S."/>
        </authorList>
    </citation>
    <scope>NUCLEOTIDE SEQUENCE [LARGE SCALE GENOMIC DNA]</scope>
    <source>
        <strain evidence="2 3">BB15-2</strain>
    </source>
</reference>
<feature type="compositionally biased region" description="Basic and acidic residues" evidence="1">
    <location>
        <begin position="31"/>
        <end position="55"/>
    </location>
</feature>
<keyword evidence="3" id="KW-1185">Reference proteome</keyword>
<evidence type="ECO:0008006" key="4">
    <source>
        <dbReference type="Google" id="ProtNLM"/>
    </source>
</evidence>
<feature type="compositionally biased region" description="Basic and acidic residues" evidence="1">
    <location>
        <begin position="63"/>
        <end position="76"/>
    </location>
</feature>
<organism evidence="2 3">
    <name type="scientific">Nannocystis bainbridge</name>
    <dbReference type="NCBI Taxonomy" id="2995303"/>
    <lineage>
        <taxon>Bacteria</taxon>
        <taxon>Pseudomonadati</taxon>
        <taxon>Myxococcota</taxon>
        <taxon>Polyangia</taxon>
        <taxon>Nannocystales</taxon>
        <taxon>Nannocystaceae</taxon>
        <taxon>Nannocystis</taxon>
    </lineage>
</organism>
<gene>
    <name evidence="2" type="ORF">POL25_12400</name>
</gene>
<dbReference type="EMBL" id="JAQNDL010000001">
    <property type="protein sequence ID" value="MDC0717698.1"/>
    <property type="molecule type" value="Genomic_DNA"/>
</dbReference>
<evidence type="ECO:0000256" key="1">
    <source>
        <dbReference type="SAM" id="MobiDB-lite"/>
    </source>
</evidence>
<accession>A0ABT5DVN5</accession>
<evidence type="ECO:0000313" key="2">
    <source>
        <dbReference type="EMBL" id="MDC0717698.1"/>
    </source>
</evidence>